<dbReference type="InterPro" id="IPR000843">
    <property type="entry name" value="HTH_LacI"/>
</dbReference>
<accession>A0ABN6WY80</accession>
<organism evidence="5 6">
    <name type="scientific">Microbacterium suwonense</name>
    <dbReference type="NCBI Taxonomy" id="683047"/>
    <lineage>
        <taxon>Bacteria</taxon>
        <taxon>Bacillati</taxon>
        <taxon>Actinomycetota</taxon>
        <taxon>Actinomycetes</taxon>
        <taxon>Micrococcales</taxon>
        <taxon>Microbacteriaceae</taxon>
        <taxon>Microbacterium</taxon>
    </lineage>
</organism>
<evidence type="ECO:0000256" key="1">
    <source>
        <dbReference type="ARBA" id="ARBA00023015"/>
    </source>
</evidence>
<protein>
    <recommendedName>
        <fullName evidence="4">HTH lacI-type domain-containing protein</fullName>
    </recommendedName>
</protein>
<keyword evidence="6" id="KW-1185">Reference proteome</keyword>
<dbReference type="InterPro" id="IPR025997">
    <property type="entry name" value="SBP_2_dom"/>
</dbReference>
<dbReference type="InterPro" id="IPR028082">
    <property type="entry name" value="Peripla_BP_I"/>
</dbReference>
<keyword evidence="2" id="KW-0238">DNA-binding</keyword>
<dbReference type="Proteomes" id="UP001321543">
    <property type="component" value="Chromosome"/>
</dbReference>
<gene>
    <name evidence="5" type="ORF">GCM10025863_01410</name>
</gene>
<evidence type="ECO:0000259" key="4">
    <source>
        <dbReference type="PROSITE" id="PS50932"/>
    </source>
</evidence>
<evidence type="ECO:0000256" key="2">
    <source>
        <dbReference type="ARBA" id="ARBA00023125"/>
    </source>
</evidence>
<feature type="domain" description="HTH lacI-type" evidence="4">
    <location>
        <begin position="18"/>
        <end position="72"/>
    </location>
</feature>
<keyword evidence="1" id="KW-0805">Transcription regulation</keyword>
<dbReference type="PANTHER" id="PTHR30146:SF109">
    <property type="entry name" value="HTH-TYPE TRANSCRIPTIONAL REGULATOR GALS"/>
    <property type="match status" value="1"/>
</dbReference>
<evidence type="ECO:0000256" key="3">
    <source>
        <dbReference type="ARBA" id="ARBA00023163"/>
    </source>
</evidence>
<dbReference type="InterPro" id="IPR010982">
    <property type="entry name" value="Lambda_DNA-bd_dom_sf"/>
</dbReference>
<dbReference type="PANTHER" id="PTHR30146">
    <property type="entry name" value="LACI-RELATED TRANSCRIPTIONAL REPRESSOR"/>
    <property type="match status" value="1"/>
</dbReference>
<dbReference type="SUPFAM" id="SSF53822">
    <property type="entry name" value="Periplasmic binding protein-like I"/>
    <property type="match status" value="1"/>
</dbReference>
<dbReference type="RefSeq" id="WP_350226483.1">
    <property type="nucleotide sequence ID" value="NZ_AP027728.1"/>
</dbReference>
<dbReference type="EMBL" id="AP027728">
    <property type="protein sequence ID" value="BDZ37527.1"/>
    <property type="molecule type" value="Genomic_DNA"/>
</dbReference>
<dbReference type="SUPFAM" id="SSF47413">
    <property type="entry name" value="lambda repressor-like DNA-binding domains"/>
    <property type="match status" value="1"/>
</dbReference>
<dbReference type="Pfam" id="PF13407">
    <property type="entry name" value="Peripla_BP_4"/>
    <property type="match status" value="1"/>
</dbReference>
<dbReference type="Pfam" id="PF00356">
    <property type="entry name" value="LacI"/>
    <property type="match status" value="1"/>
</dbReference>
<evidence type="ECO:0000313" key="6">
    <source>
        <dbReference type="Proteomes" id="UP001321543"/>
    </source>
</evidence>
<evidence type="ECO:0000313" key="5">
    <source>
        <dbReference type="EMBL" id="BDZ37527.1"/>
    </source>
</evidence>
<reference evidence="6" key="1">
    <citation type="journal article" date="2019" name="Int. J. Syst. Evol. Microbiol.">
        <title>The Global Catalogue of Microorganisms (GCM) 10K type strain sequencing project: providing services to taxonomists for standard genome sequencing and annotation.</title>
        <authorList>
            <consortium name="The Broad Institute Genomics Platform"/>
            <consortium name="The Broad Institute Genome Sequencing Center for Infectious Disease"/>
            <person name="Wu L."/>
            <person name="Ma J."/>
        </authorList>
    </citation>
    <scope>NUCLEOTIDE SEQUENCE [LARGE SCALE GENOMIC DNA]</scope>
    <source>
        <strain evidence="6">NBRC 106310</strain>
    </source>
</reference>
<sequence length="188" mass="20346">MTSKTTAAFHAPIARPRATMKQVATLAGVGTKTVSRVINGEPNVTEATSAKVWDAVRALDYQPDLQAGSLRRADGRTRTLGLLVGSVDNPFAGVIQRAVEDVAATRGVSVFASSLDDDPAREESAVRNFLQRRVDGLILTTARTTPDYLNQVRDRGVPVVFIDREPMMKGLDVVASDNREERVARPST</sequence>
<proteinExistence type="predicted"/>
<dbReference type="SMART" id="SM00354">
    <property type="entry name" value="HTH_LACI"/>
    <property type="match status" value="1"/>
</dbReference>
<dbReference type="Gene3D" id="1.10.260.40">
    <property type="entry name" value="lambda repressor-like DNA-binding domains"/>
    <property type="match status" value="1"/>
</dbReference>
<name>A0ABN6WY80_9MICO</name>
<dbReference type="CDD" id="cd06267">
    <property type="entry name" value="PBP1_LacI_sugar_binding-like"/>
    <property type="match status" value="1"/>
</dbReference>
<dbReference type="CDD" id="cd01392">
    <property type="entry name" value="HTH_LacI"/>
    <property type="match status" value="1"/>
</dbReference>
<dbReference type="PROSITE" id="PS50932">
    <property type="entry name" value="HTH_LACI_2"/>
    <property type="match status" value="1"/>
</dbReference>
<keyword evidence="3" id="KW-0804">Transcription</keyword>
<dbReference type="Gene3D" id="3.40.50.2300">
    <property type="match status" value="1"/>
</dbReference>